<dbReference type="SUPFAM" id="SSF51569">
    <property type="entry name" value="Aldolase"/>
    <property type="match status" value="1"/>
</dbReference>
<keyword evidence="10" id="KW-1185">Reference proteome</keyword>
<dbReference type="NCBIfam" id="TIGR01182">
    <property type="entry name" value="eda"/>
    <property type="match status" value="1"/>
</dbReference>
<dbReference type="PROSITE" id="PS00159">
    <property type="entry name" value="ALDOLASE_KDPG_KHG_1"/>
    <property type="match status" value="1"/>
</dbReference>
<dbReference type="GO" id="GO:0008700">
    <property type="term" value="F:(R,S)-4-hydroxy-2-oxoglutarate aldolase activity"/>
    <property type="evidence" value="ECO:0007669"/>
    <property type="project" value="UniProtKB-EC"/>
</dbReference>
<keyword evidence="7" id="KW-0704">Schiff base</keyword>
<sequence length="321" mass="35356">MNSLADKIRKIGIIPVVKINDAKNSIPLVKALKEGGLDSVEITFRSPAAQNAIENVHREFPEFIVGAGTVITVRQVEEAVEAGASFIISPGYIDEVVDYCLGKNIFVIPGCSSASEVAKAVNKGLKIVKFFPAEASGGIKTLKAFSGPYPDVKFIPTGGINEENLSRYLNLKNVIACGGTWMVKDFLVEEKKFDQIEEITKRAVDKMLDYKVVHIGINAVDSKEARDICSLFENMFHFKSSENNNSIFAGADVEVMKKPFYGKKGHIAVAVNDVEKAVYQLEKINVKFIEDSIKYNEFKEPAVVYLKDEIGGFAVHLVKRG</sequence>
<dbReference type="InterPro" id="IPR013785">
    <property type="entry name" value="Aldolase_TIM"/>
</dbReference>
<dbReference type="EC" id="4.1.2.14" evidence="5"/>
<evidence type="ECO:0000256" key="4">
    <source>
        <dbReference type="ARBA" id="ARBA00011233"/>
    </source>
</evidence>
<evidence type="ECO:0000256" key="8">
    <source>
        <dbReference type="ARBA" id="ARBA00023277"/>
    </source>
</evidence>
<dbReference type="NCBIfam" id="NF004325">
    <property type="entry name" value="PRK05718.1"/>
    <property type="match status" value="1"/>
</dbReference>
<keyword evidence="6 9" id="KW-0456">Lyase</keyword>
<evidence type="ECO:0000256" key="6">
    <source>
        <dbReference type="ARBA" id="ARBA00023239"/>
    </source>
</evidence>
<dbReference type="PROSITE" id="PS00160">
    <property type="entry name" value="ALDOLASE_KDPG_KHG_2"/>
    <property type="match status" value="1"/>
</dbReference>
<evidence type="ECO:0000256" key="5">
    <source>
        <dbReference type="ARBA" id="ARBA00013063"/>
    </source>
</evidence>
<evidence type="ECO:0000256" key="7">
    <source>
        <dbReference type="ARBA" id="ARBA00023270"/>
    </source>
</evidence>
<comment type="caution">
    <text evidence="9">The sequence shown here is derived from an EMBL/GenBank/DDBJ whole genome shotgun (WGS) entry which is preliminary data.</text>
</comment>
<accession>A0ABV4E0Q7</accession>
<comment type="catalytic activity">
    <reaction evidence="1">
        <text>2-dehydro-3-deoxy-6-phospho-D-gluconate = D-glyceraldehyde 3-phosphate + pyruvate</text>
        <dbReference type="Rhea" id="RHEA:17089"/>
        <dbReference type="ChEBI" id="CHEBI:15361"/>
        <dbReference type="ChEBI" id="CHEBI:57569"/>
        <dbReference type="ChEBI" id="CHEBI:59776"/>
        <dbReference type="EC" id="4.1.2.14"/>
    </reaction>
</comment>
<name>A0ABV4E0Q7_9CLOT</name>
<organism evidence="9 10">
    <name type="scientific">Clostridium lapidicellarium</name>
    <dbReference type="NCBI Taxonomy" id="3240931"/>
    <lineage>
        <taxon>Bacteria</taxon>
        <taxon>Bacillati</taxon>
        <taxon>Bacillota</taxon>
        <taxon>Clostridia</taxon>
        <taxon>Eubacteriales</taxon>
        <taxon>Clostridiaceae</taxon>
        <taxon>Clostridium</taxon>
    </lineage>
</organism>
<dbReference type="GO" id="GO:0008675">
    <property type="term" value="F:2-dehydro-3-deoxy-phosphogluconate aldolase activity"/>
    <property type="evidence" value="ECO:0007669"/>
    <property type="project" value="UniProtKB-EC"/>
</dbReference>
<dbReference type="Proteomes" id="UP001565220">
    <property type="component" value="Unassembled WGS sequence"/>
</dbReference>
<comment type="subunit">
    <text evidence="4">Homotrimer.</text>
</comment>
<dbReference type="RefSeq" id="WP_369869335.1">
    <property type="nucleotide sequence ID" value="NZ_JBGFFE010000027.1"/>
</dbReference>
<dbReference type="InterPro" id="IPR031338">
    <property type="entry name" value="KDPG/KHG_AS_2"/>
</dbReference>
<dbReference type="EMBL" id="JBGFFE010000027">
    <property type="protein sequence ID" value="MEY8764726.1"/>
    <property type="molecule type" value="Genomic_DNA"/>
</dbReference>
<dbReference type="Pfam" id="PF01081">
    <property type="entry name" value="Aldolase"/>
    <property type="match status" value="1"/>
</dbReference>
<dbReference type="PANTHER" id="PTHR30246:SF1">
    <property type="entry name" value="2-DEHYDRO-3-DEOXY-6-PHOSPHOGALACTONATE ALDOLASE-RELATED"/>
    <property type="match status" value="1"/>
</dbReference>
<evidence type="ECO:0000256" key="3">
    <source>
        <dbReference type="ARBA" id="ARBA00006906"/>
    </source>
</evidence>
<evidence type="ECO:0000256" key="1">
    <source>
        <dbReference type="ARBA" id="ARBA00000654"/>
    </source>
</evidence>
<dbReference type="PANTHER" id="PTHR30246">
    <property type="entry name" value="2-KETO-3-DEOXY-6-PHOSPHOGLUCONATE ALDOLASE"/>
    <property type="match status" value="1"/>
</dbReference>
<evidence type="ECO:0000256" key="2">
    <source>
        <dbReference type="ARBA" id="ARBA00004736"/>
    </source>
</evidence>
<proteinExistence type="inferred from homology"/>
<dbReference type="InterPro" id="IPR000887">
    <property type="entry name" value="Aldlse_KDPG_KHG"/>
</dbReference>
<gene>
    <name evidence="9" type="primary">eda</name>
    <name evidence="9" type="ORF">AB8S09_13965</name>
</gene>
<reference evidence="9 10" key="1">
    <citation type="submission" date="2024-08" db="EMBL/GenBank/DDBJ databases">
        <title>Clostridium lapicellarii sp. nov., and Clostridium renhuaiense sp. nov., two species isolated from the mud in a fermentation cellar used for producing sauce-flavour Chinese liquors.</title>
        <authorList>
            <person name="Yang F."/>
            <person name="Wang H."/>
            <person name="Chen L.Q."/>
            <person name="Zhou N."/>
            <person name="Lu J.J."/>
            <person name="Pu X.X."/>
            <person name="Wan B."/>
            <person name="Wang L."/>
            <person name="Liu S.J."/>
        </authorList>
    </citation>
    <scope>NUCLEOTIDE SEQUENCE [LARGE SCALE GENOMIC DNA]</scope>
    <source>
        <strain evidence="9 10">MT-113</strain>
    </source>
</reference>
<dbReference type="CDD" id="cd00452">
    <property type="entry name" value="KDPG_aldolase"/>
    <property type="match status" value="1"/>
</dbReference>
<evidence type="ECO:0000313" key="9">
    <source>
        <dbReference type="EMBL" id="MEY8764726.1"/>
    </source>
</evidence>
<dbReference type="InterPro" id="IPR031337">
    <property type="entry name" value="KDPG/KHG_AS_1"/>
</dbReference>
<comment type="similarity">
    <text evidence="3">Belongs to the KHG/KDPG aldolase family.</text>
</comment>
<dbReference type="Gene3D" id="3.20.20.70">
    <property type="entry name" value="Aldolase class I"/>
    <property type="match status" value="1"/>
</dbReference>
<keyword evidence="8" id="KW-0119">Carbohydrate metabolism</keyword>
<comment type="pathway">
    <text evidence="2">Carbohydrate acid metabolism; 2-dehydro-3-deoxy-D-gluconate degradation; D-glyceraldehyde 3-phosphate and pyruvate from 2-dehydro-3-deoxy-D-gluconate: step 2/2.</text>
</comment>
<protein>
    <recommendedName>
        <fullName evidence="5">2-dehydro-3-deoxy-phosphogluconate aldolase</fullName>
        <ecNumber evidence="5">4.1.2.14</ecNumber>
    </recommendedName>
</protein>
<evidence type="ECO:0000313" key="10">
    <source>
        <dbReference type="Proteomes" id="UP001565220"/>
    </source>
</evidence>